<dbReference type="EMBL" id="JAQQWP010000009">
    <property type="protein sequence ID" value="KAK8100361.1"/>
    <property type="molecule type" value="Genomic_DNA"/>
</dbReference>
<reference evidence="2 3" key="1">
    <citation type="submission" date="2023-01" db="EMBL/GenBank/DDBJ databases">
        <title>Analysis of 21 Apiospora genomes using comparative genomics revels a genus with tremendous synthesis potential of carbohydrate active enzymes and secondary metabolites.</title>
        <authorList>
            <person name="Sorensen T."/>
        </authorList>
    </citation>
    <scope>NUCLEOTIDE SEQUENCE [LARGE SCALE GENOMIC DNA]</scope>
    <source>
        <strain evidence="2 3">CBS 117206</strain>
    </source>
</reference>
<evidence type="ECO:0000313" key="3">
    <source>
        <dbReference type="Proteomes" id="UP001392437"/>
    </source>
</evidence>
<protein>
    <submittedName>
        <fullName evidence="2">Uncharacterized protein</fullName>
    </submittedName>
</protein>
<feature type="region of interest" description="Disordered" evidence="1">
    <location>
        <begin position="1"/>
        <end position="42"/>
    </location>
</feature>
<proteinExistence type="predicted"/>
<evidence type="ECO:0000313" key="2">
    <source>
        <dbReference type="EMBL" id="KAK8100361.1"/>
    </source>
</evidence>
<sequence>MTAASSISGSKSTKKSKNKLASSPSLRAYLQQSPSKENWLAATTGPGTMAAAASNASSKASAKRMSVDIAKIMVPFNR</sequence>
<feature type="compositionally biased region" description="Low complexity" evidence="1">
    <location>
        <begin position="1"/>
        <end position="11"/>
    </location>
</feature>
<gene>
    <name evidence="2" type="ORF">PG999_010735</name>
</gene>
<comment type="caution">
    <text evidence="2">The sequence shown here is derived from an EMBL/GenBank/DDBJ whole genome shotgun (WGS) entry which is preliminary data.</text>
</comment>
<dbReference type="AlphaFoldDB" id="A0AAW0QF81"/>
<name>A0AAW0QF81_9PEZI</name>
<accession>A0AAW0QF81</accession>
<organism evidence="2 3">
    <name type="scientific">Apiospora kogelbergensis</name>
    <dbReference type="NCBI Taxonomy" id="1337665"/>
    <lineage>
        <taxon>Eukaryota</taxon>
        <taxon>Fungi</taxon>
        <taxon>Dikarya</taxon>
        <taxon>Ascomycota</taxon>
        <taxon>Pezizomycotina</taxon>
        <taxon>Sordariomycetes</taxon>
        <taxon>Xylariomycetidae</taxon>
        <taxon>Amphisphaeriales</taxon>
        <taxon>Apiosporaceae</taxon>
        <taxon>Apiospora</taxon>
    </lineage>
</organism>
<keyword evidence="3" id="KW-1185">Reference proteome</keyword>
<evidence type="ECO:0000256" key="1">
    <source>
        <dbReference type="SAM" id="MobiDB-lite"/>
    </source>
</evidence>
<dbReference type="Proteomes" id="UP001392437">
    <property type="component" value="Unassembled WGS sequence"/>
</dbReference>